<evidence type="ECO:0000313" key="1">
    <source>
        <dbReference type="EMBL" id="GLI55751.1"/>
    </source>
</evidence>
<dbReference type="RefSeq" id="WP_281834422.1">
    <property type="nucleotide sequence ID" value="NZ_BSDY01000005.1"/>
</dbReference>
<gene>
    <name evidence="1" type="ORF">PM10SUCC1_12650</name>
</gene>
<dbReference type="Gene3D" id="3.60.40.10">
    <property type="entry name" value="PPM-type phosphatase domain"/>
    <property type="match status" value="1"/>
</dbReference>
<organism evidence="1 2">
    <name type="scientific">Propionigenium maris DSM 9537</name>
    <dbReference type="NCBI Taxonomy" id="1123000"/>
    <lineage>
        <taxon>Bacteria</taxon>
        <taxon>Fusobacteriati</taxon>
        <taxon>Fusobacteriota</taxon>
        <taxon>Fusobacteriia</taxon>
        <taxon>Fusobacteriales</taxon>
        <taxon>Fusobacteriaceae</taxon>
        <taxon>Propionigenium</taxon>
    </lineage>
</organism>
<reference evidence="1" key="1">
    <citation type="submission" date="2022-12" db="EMBL/GenBank/DDBJ databases">
        <title>Reference genome sequencing for broad-spectrum identification of bacterial and archaeal isolates by mass spectrometry.</title>
        <authorList>
            <person name="Sekiguchi Y."/>
            <person name="Tourlousse D.M."/>
        </authorList>
    </citation>
    <scope>NUCLEOTIDE SEQUENCE</scope>
    <source>
        <strain evidence="1">10succ1</strain>
    </source>
</reference>
<keyword evidence="2" id="KW-1185">Reference proteome</keyword>
<dbReference type="EMBL" id="BSDY01000005">
    <property type="protein sequence ID" value="GLI55751.1"/>
    <property type="molecule type" value="Genomic_DNA"/>
</dbReference>
<sequence>MGFLSGIFKRERSRKASVYIGKDGGSYISQDLKTGIFLEGSTEKIRDRIKALLAERLLSIGEEDAKGEIRRILEEVNTELHSQGEEVSLIAFHQLEKYIALVHIGVSRAYILRENEIIQITEDDTQGWQLLKSGLMDEDKLRESALGRMPTKLLGRSSRVQVNTGEYYFTEEERLLLLSGEKALKDGDEKIWDTFSTSNYEELEGDYLLKIL</sequence>
<evidence type="ECO:0000313" key="2">
    <source>
        <dbReference type="Proteomes" id="UP001144471"/>
    </source>
</evidence>
<comment type="caution">
    <text evidence="1">The sequence shown here is derived from an EMBL/GenBank/DDBJ whole genome shotgun (WGS) entry which is preliminary data.</text>
</comment>
<name>A0A9W6GL08_9FUSO</name>
<dbReference type="AlphaFoldDB" id="A0A9W6GL08"/>
<proteinExistence type="predicted"/>
<dbReference type="Proteomes" id="UP001144471">
    <property type="component" value="Unassembled WGS sequence"/>
</dbReference>
<accession>A0A9W6GL08</accession>
<dbReference type="SUPFAM" id="SSF81606">
    <property type="entry name" value="PP2C-like"/>
    <property type="match status" value="1"/>
</dbReference>
<protein>
    <submittedName>
        <fullName evidence="1">Uncharacterized protein</fullName>
    </submittedName>
</protein>
<dbReference type="InterPro" id="IPR036457">
    <property type="entry name" value="PPM-type-like_dom_sf"/>
</dbReference>